<comment type="function">
    <text evidence="13 14">May play the central regulatory role in sporulation. It may be an element of the effector pathway responsible for the activation of sporulation genes in response to nutritional stress. Spo0A may act in concert with spo0H (a sigma factor) to control the expression of some genes that are critical to the sporulation process.</text>
</comment>
<feature type="modified residue" description="4-aspartylphosphate" evidence="16">
    <location>
        <position position="56"/>
    </location>
</feature>
<dbReference type="PIRSF" id="PIRSF002937">
    <property type="entry name" value="Res_reg_Spo0A"/>
    <property type="match status" value="1"/>
</dbReference>
<evidence type="ECO:0000256" key="11">
    <source>
        <dbReference type="ARBA" id="ARBA00023159"/>
    </source>
</evidence>
<dbReference type="InterPro" id="IPR011006">
    <property type="entry name" value="CheY-like_superfamily"/>
</dbReference>
<dbReference type="GO" id="GO:0005737">
    <property type="term" value="C:cytoplasm"/>
    <property type="evidence" value="ECO:0007669"/>
    <property type="project" value="UniProtKB-SubCell"/>
</dbReference>
<dbReference type="RefSeq" id="WP_074715283.1">
    <property type="nucleotide sequence ID" value="NZ_FNWV01000003.1"/>
</dbReference>
<keyword evidence="6 14" id="KW-0106">Calcium</keyword>
<dbReference type="GO" id="GO:0030435">
    <property type="term" value="P:sporulation resulting in formation of a cellular spore"/>
    <property type="evidence" value="ECO:0007669"/>
    <property type="project" value="UniProtKB-UniRule"/>
</dbReference>
<dbReference type="GO" id="GO:0051606">
    <property type="term" value="P:detection of stimulus"/>
    <property type="evidence" value="ECO:0007669"/>
    <property type="project" value="UniProtKB-UniRule"/>
</dbReference>
<evidence type="ECO:0000313" key="18">
    <source>
        <dbReference type="EMBL" id="SEH51692.1"/>
    </source>
</evidence>
<dbReference type="SMART" id="SM00448">
    <property type="entry name" value="REC"/>
    <property type="match status" value="1"/>
</dbReference>
<keyword evidence="9 14" id="KW-0805">Transcription regulation</keyword>
<organism evidence="18 19">
    <name type="scientific">Ruminococcus flavefaciens</name>
    <dbReference type="NCBI Taxonomy" id="1265"/>
    <lineage>
        <taxon>Bacteria</taxon>
        <taxon>Bacillati</taxon>
        <taxon>Bacillota</taxon>
        <taxon>Clostridia</taxon>
        <taxon>Eubacteriales</taxon>
        <taxon>Oscillospiraceae</taxon>
        <taxon>Ruminococcus</taxon>
    </lineage>
</organism>
<evidence type="ECO:0000256" key="6">
    <source>
        <dbReference type="ARBA" id="ARBA00022837"/>
    </source>
</evidence>
<dbReference type="InterPro" id="IPR016032">
    <property type="entry name" value="Sig_transdc_resp-reg_C-effctor"/>
</dbReference>
<dbReference type="InterPro" id="IPR036388">
    <property type="entry name" value="WH-like_DNA-bd_sf"/>
</dbReference>
<protein>
    <recommendedName>
        <fullName evidence="2 14">Stage 0 sporulation protein A homolog</fullName>
    </recommendedName>
</protein>
<comment type="cofactor">
    <cofactor evidence="14 15">
        <name>Ca(2+)</name>
        <dbReference type="ChEBI" id="CHEBI:29108"/>
    </cofactor>
    <text evidence="14 15">Binds 1 Ca(2+) ion per subunit.</text>
</comment>
<dbReference type="GO" id="GO:0003700">
    <property type="term" value="F:DNA-binding transcription factor activity"/>
    <property type="evidence" value="ECO:0007669"/>
    <property type="project" value="InterPro"/>
</dbReference>
<dbReference type="NCBIfam" id="TIGR02875">
    <property type="entry name" value="spore_0_A"/>
    <property type="match status" value="1"/>
</dbReference>
<keyword evidence="7 14" id="KW-0749">Sporulation</keyword>
<evidence type="ECO:0000256" key="1">
    <source>
        <dbReference type="ARBA" id="ARBA00004496"/>
    </source>
</evidence>
<accession>A0A1H6IPL2</accession>
<evidence type="ECO:0000256" key="14">
    <source>
        <dbReference type="PIRNR" id="PIRNR002937"/>
    </source>
</evidence>
<evidence type="ECO:0000256" key="10">
    <source>
        <dbReference type="ARBA" id="ARBA00023125"/>
    </source>
</evidence>
<dbReference type="GO" id="GO:0003677">
    <property type="term" value="F:DNA binding"/>
    <property type="evidence" value="ECO:0007669"/>
    <property type="project" value="UniProtKB-KW"/>
</dbReference>
<dbReference type="InterPro" id="IPR014879">
    <property type="entry name" value="Spo0A_C"/>
</dbReference>
<keyword evidence="10 14" id="KW-0238">DNA-binding</keyword>
<evidence type="ECO:0000256" key="16">
    <source>
        <dbReference type="PROSITE-ProRule" id="PRU00169"/>
    </source>
</evidence>
<proteinExistence type="predicted"/>
<name>A0A1H6IPL2_RUMFL</name>
<dbReference type="Gene3D" id="1.10.10.10">
    <property type="entry name" value="Winged helix-like DNA-binding domain superfamily/Winged helix DNA-binding domain"/>
    <property type="match status" value="1"/>
</dbReference>
<dbReference type="GO" id="GO:0000160">
    <property type="term" value="P:phosphorelay signal transduction system"/>
    <property type="evidence" value="ECO:0007669"/>
    <property type="project" value="UniProtKB-UniRule"/>
</dbReference>
<evidence type="ECO:0000259" key="17">
    <source>
        <dbReference type="PROSITE" id="PS50110"/>
    </source>
</evidence>
<dbReference type="GO" id="GO:0005509">
    <property type="term" value="F:calcium ion binding"/>
    <property type="evidence" value="ECO:0007669"/>
    <property type="project" value="UniProtKB-UniRule"/>
</dbReference>
<dbReference type="SUPFAM" id="SSF52172">
    <property type="entry name" value="CheY-like"/>
    <property type="match status" value="1"/>
</dbReference>
<evidence type="ECO:0000256" key="2">
    <source>
        <dbReference type="ARBA" id="ARBA00018672"/>
    </source>
</evidence>
<dbReference type="SUPFAM" id="SSF46894">
    <property type="entry name" value="C-terminal effector domain of the bipartite response regulators"/>
    <property type="match status" value="1"/>
</dbReference>
<evidence type="ECO:0000256" key="15">
    <source>
        <dbReference type="PIRSR" id="PIRSR002937-1"/>
    </source>
</evidence>
<dbReference type="GO" id="GO:0042173">
    <property type="term" value="P:regulation of sporulation resulting in formation of a cellular spore"/>
    <property type="evidence" value="ECO:0007669"/>
    <property type="project" value="InterPro"/>
</dbReference>
<dbReference type="InterPro" id="IPR012052">
    <property type="entry name" value="Spore_0_A"/>
</dbReference>
<dbReference type="PROSITE" id="PS50110">
    <property type="entry name" value="RESPONSE_REGULATORY"/>
    <property type="match status" value="1"/>
</dbReference>
<evidence type="ECO:0000256" key="12">
    <source>
        <dbReference type="ARBA" id="ARBA00023163"/>
    </source>
</evidence>
<keyword evidence="5 16" id="KW-0597">Phosphoprotein</keyword>
<gene>
    <name evidence="18" type="ORF">SAMN02910265_01179</name>
</gene>
<evidence type="ECO:0000256" key="4">
    <source>
        <dbReference type="ARBA" id="ARBA00022491"/>
    </source>
</evidence>
<evidence type="ECO:0000256" key="13">
    <source>
        <dbReference type="ARBA" id="ARBA00024867"/>
    </source>
</evidence>
<feature type="binding site" evidence="15">
    <location>
        <position position="11"/>
    </location>
    <ligand>
        <name>Ca(2+)</name>
        <dbReference type="ChEBI" id="CHEBI:29108"/>
    </ligand>
</feature>
<evidence type="ECO:0000256" key="3">
    <source>
        <dbReference type="ARBA" id="ARBA00022490"/>
    </source>
</evidence>
<keyword evidence="4 14" id="KW-0678">Repressor</keyword>
<dbReference type="OrthoDB" id="9793299at2"/>
<feature type="domain" description="Response regulatory" evidence="17">
    <location>
        <begin position="6"/>
        <end position="122"/>
    </location>
</feature>
<comment type="subcellular location">
    <subcellularLocation>
        <location evidence="1 14">Cytoplasm</location>
    </subcellularLocation>
</comment>
<dbReference type="Gene3D" id="3.40.50.2300">
    <property type="match status" value="1"/>
</dbReference>
<dbReference type="AlphaFoldDB" id="A0A1H6IPL2"/>
<dbReference type="Proteomes" id="UP000183190">
    <property type="component" value="Unassembled WGS sequence"/>
</dbReference>
<evidence type="ECO:0000256" key="9">
    <source>
        <dbReference type="ARBA" id="ARBA00023015"/>
    </source>
</evidence>
<keyword evidence="11 14" id="KW-0010">Activator</keyword>
<dbReference type="EMBL" id="FNWV01000003">
    <property type="protein sequence ID" value="SEH51692.1"/>
    <property type="molecule type" value="Genomic_DNA"/>
</dbReference>
<keyword evidence="14 15" id="KW-0479">Metal-binding</keyword>
<reference evidence="18 19" key="1">
    <citation type="submission" date="2016-10" db="EMBL/GenBank/DDBJ databases">
        <authorList>
            <person name="de Groot N.N."/>
        </authorList>
    </citation>
    <scope>NUCLEOTIDE SEQUENCE [LARGE SCALE GENOMIC DNA]</scope>
    <source>
        <strain evidence="18 19">YAD2003</strain>
    </source>
</reference>
<feature type="binding site" evidence="15">
    <location>
        <position position="56"/>
    </location>
    <ligand>
        <name>Ca(2+)</name>
        <dbReference type="ChEBI" id="CHEBI:29108"/>
    </ligand>
</feature>
<keyword evidence="12 14" id="KW-0804">Transcription</keyword>
<keyword evidence="8 14" id="KW-0902">Two-component regulatory system</keyword>
<dbReference type="Pfam" id="PF00072">
    <property type="entry name" value="Response_reg"/>
    <property type="match status" value="1"/>
</dbReference>
<keyword evidence="3 14" id="KW-0963">Cytoplasm</keyword>
<dbReference type="Pfam" id="PF08769">
    <property type="entry name" value="Spo0A_C"/>
    <property type="match status" value="1"/>
</dbReference>
<evidence type="ECO:0000256" key="8">
    <source>
        <dbReference type="ARBA" id="ARBA00023012"/>
    </source>
</evidence>
<evidence type="ECO:0000313" key="19">
    <source>
        <dbReference type="Proteomes" id="UP000183190"/>
    </source>
</evidence>
<feature type="binding site" evidence="15">
    <location>
        <position position="12"/>
    </location>
    <ligand>
        <name>Ca(2+)</name>
        <dbReference type="ChEBI" id="CHEBI:29108"/>
    </ligand>
</feature>
<sequence>MNNKVKVLIGDDSAETGVSIANKLREKGMYAYTRRNDCGIILESIKKDPPDVAVMDISSQNGDVITVMRAVKEMGIKTPVFIITSAYDNEFIERQVTENGASKFLLRPCSADDLCSAINSSLGDRVNSFSDDMEVVVTDMIHQLGVPAHIKGYHYLRTAILYSIKDKTLLDSVTKLLYPTVAGIYDTTSSRVERAIRHAIEIAWDRGNVDTLNSFFGYTVDTGKGKPTNSEFIALITDKLRLRYKNALKAF</sequence>
<evidence type="ECO:0000256" key="5">
    <source>
        <dbReference type="ARBA" id="ARBA00022553"/>
    </source>
</evidence>
<dbReference type="InterPro" id="IPR001789">
    <property type="entry name" value="Sig_transdc_resp-reg_receiver"/>
</dbReference>
<evidence type="ECO:0000256" key="7">
    <source>
        <dbReference type="ARBA" id="ARBA00022969"/>
    </source>
</evidence>